<dbReference type="RefSeq" id="WP_121198734.1">
    <property type="nucleotide sequence ID" value="NZ_RBKU01000001.1"/>
</dbReference>
<organism evidence="1 2">
    <name type="scientific">Mucilaginibacter gracilis</name>
    <dbReference type="NCBI Taxonomy" id="423350"/>
    <lineage>
        <taxon>Bacteria</taxon>
        <taxon>Pseudomonadati</taxon>
        <taxon>Bacteroidota</taxon>
        <taxon>Sphingobacteriia</taxon>
        <taxon>Sphingobacteriales</taxon>
        <taxon>Sphingobacteriaceae</taxon>
        <taxon>Mucilaginibacter</taxon>
    </lineage>
</organism>
<accession>A0A495J307</accession>
<dbReference type="OrthoDB" id="773115at2"/>
<protein>
    <submittedName>
        <fullName evidence="1">Uncharacterized protein</fullName>
    </submittedName>
</protein>
<dbReference type="Proteomes" id="UP000268007">
    <property type="component" value="Unassembled WGS sequence"/>
</dbReference>
<evidence type="ECO:0000313" key="2">
    <source>
        <dbReference type="Proteomes" id="UP000268007"/>
    </source>
</evidence>
<name>A0A495J307_9SPHI</name>
<comment type="caution">
    <text evidence="1">The sequence shown here is derived from an EMBL/GenBank/DDBJ whole genome shotgun (WGS) entry which is preliminary data.</text>
</comment>
<proteinExistence type="predicted"/>
<keyword evidence="2" id="KW-1185">Reference proteome</keyword>
<dbReference type="AlphaFoldDB" id="A0A495J307"/>
<reference evidence="1 2" key="1">
    <citation type="submission" date="2018-10" db="EMBL/GenBank/DDBJ databases">
        <title>Genomic Encyclopedia of Archaeal and Bacterial Type Strains, Phase II (KMG-II): from individual species to whole genera.</title>
        <authorList>
            <person name="Goeker M."/>
        </authorList>
    </citation>
    <scope>NUCLEOTIDE SEQUENCE [LARGE SCALE GENOMIC DNA]</scope>
    <source>
        <strain evidence="1 2">DSM 18602</strain>
    </source>
</reference>
<gene>
    <name evidence="1" type="ORF">BDD43_3415</name>
</gene>
<evidence type="ECO:0000313" key="1">
    <source>
        <dbReference type="EMBL" id="RKR83213.1"/>
    </source>
</evidence>
<sequence length="71" mass="8359">MKRNEITEAKHLKLGDRFYKQSDAKKTVLELVAGKPDKTHNVFAREPHKRYPEPLKRDTKVVFLRHGIIFS</sequence>
<dbReference type="EMBL" id="RBKU01000001">
    <property type="protein sequence ID" value="RKR83213.1"/>
    <property type="molecule type" value="Genomic_DNA"/>
</dbReference>